<protein>
    <recommendedName>
        <fullName evidence="1">Chorismatase FkbO/Hyg5-like N-terminal domain-containing protein</fullName>
    </recommendedName>
</protein>
<dbReference type="AlphaFoldDB" id="A0A2W1KS63"/>
<dbReference type="InterPro" id="IPR035959">
    <property type="entry name" value="RutC-like_sf"/>
</dbReference>
<dbReference type="RefSeq" id="WP_012536358.1">
    <property type="nucleotide sequence ID" value="NZ_AP025160.1"/>
</dbReference>
<evidence type="ECO:0000313" key="2">
    <source>
        <dbReference type="EMBL" id="PZD82151.1"/>
    </source>
</evidence>
<reference evidence="2 3" key="1">
    <citation type="submission" date="2018-06" db="EMBL/GenBank/DDBJ databases">
        <title>Draft sequence of Acidithiobacillus ferrooxidans CCM 4253.</title>
        <authorList>
            <person name="Moya-Beltran A."/>
            <person name="Castro M."/>
            <person name="Covarrubias P.C."/>
            <person name="Issotta F."/>
            <person name="Janiczek O."/>
            <person name="Mandl M."/>
            <person name="Kucera J."/>
            <person name="Quatrini R."/>
        </authorList>
    </citation>
    <scope>NUCLEOTIDE SEQUENCE [LARGE SCALE GENOMIC DNA]</scope>
    <source>
        <strain evidence="2 3">CCM 4253</strain>
    </source>
</reference>
<dbReference type="CDD" id="cd06153">
    <property type="entry name" value="YjgF_YER057c_UK114_like_5"/>
    <property type="match status" value="1"/>
</dbReference>
<dbReference type="InterPro" id="IPR049368">
    <property type="entry name" value="FkbO_Hyg5-like_N"/>
</dbReference>
<gene>
    <name evidence="2" type="ORF">DN052_03720</name>
</gene>
<comment type="caution">
    <text evidence="2">The sequence shown here is derived from an EMBL/GenBank/DDBJ whole genome shotgun (WGS) entry which is preliminary data.</text>
</comment>
<dbReference type="OMA" id="QVSAYHY"/>
<organism evidence="2 3">
    <name type="scientific">Acidithiobacillus ferrooxidans</name>
    <name type="common">Thiobacillus ferrooxidans</name>
    <dbReference type="NCBI Taxonomy" id="920"/>
    <lineage>
        <taxon>Bacteria</taxon>
        <taxon>Pseudomonadati</taxon>
        <taxon>Pseudomonadota</taxon>
        <taxon>Acidithiobacillia</taxon>
        <taxon>Acidithiobacillales</taxon>
        <taxon>Acidithiobacillaceae</taxon>
        <taxon>Acidithiobacillus</taxon>
    </lineage>
</organism>
<dbReference type="OrthoDB" id="1114505at2"/>
<proteinExistence type="predicted"/>
<evidence type="ECO:0000259" key="1">
    <source>
        <dbReference type="Pfam" id="PF21168"/>
    </source>
</evidence>
<dbReference type="SMR" id="A0A2W1KS63"/>
<evidence type="ECO:0000313" key="3">
    <source>
        <dbReference type="Proteomes" id="UP000248886"/>
    </source>
</evidence>
<feature type="domain" description="Chorismatase FkbO/Hyg5-like N-terminal" evidence="1">
    <location>
        <begin position="72"/>
        <end position="205"/>
    </location>
</feature>
<accession>A0A2W1KS63</accession>
<dbReference type="Proteomes" id="UP000248886">
    <property type="component" value="Unassembled WGS sequence"/>
</dbReference>
<sequence length="357" mass="38679">MTPRANALPTDAGELYYSYARPADGALPSLSRQKGLLGIITFQTGFVGEGDGAKPEGILQIPLSGRGDDLCELWKTTQPVLAGTFGDITYRCSRDFLFGSIALAVADLPAGNHGLIHPPLQNAAELAYQQIFSLLDRHGYPGLLRIWNFVPDINGVSHGLEHYRQFNIGRQDAFLAHNRLPSRQNIPAASALGSVDGPLVVYFLAARRNSVAVENPRQISAYHYPQEYGPSSPTFSRAGWVDLGQQKILFISGTASIIGHQTRHGGNVAAQARESMANIAAVVAETNRVAAGSPYDLNDLSYKVYLRQFTDLPIVRAELDRLVTPKAPIFYLQADICRADLLVEIEATAGVLHGGMA</sequence>
<dbReference type="EMBL" id="QKQP01000001">
    <property type="protein sequence ID" value="PZD82151.1"/>
    <property type="molecule type" value="Genomic_DNA"/>
</dbReference>
<name>A0A2W1KS63_ACIFR</name>
<dbReference type="Gene3D" id="3.30.1330.40">
    <property type="entry name" value="RutC-like"/>
    <property type="match status" value="1"/>
</dbReference>
<dbReference type="Pfam" id="PF21168">
    <property type="entry name" value="FkbO_Hyg5-like_N"/>
    <property type="match status" value="1"/>
</dbReference>
<dbReference type="SUPFAM" id="SSF55298">
    <property type="entry name" value="YjgF-like"/>
    <property type="match status" value="1"/>
</dbReference>